<reference evidence="2" key="1">
    <citation type="journal article" date="2023" name="Commun. Biol.">
        <title>Genome analysis of Parmales, the sister group of diatoms, reveals the evolutionary specialization of diatoms from phago-mixotrophs to photoautotrophs.</title>
        <authorList>
            <person name="Ban H."/>
            <person name="Sato S."/>
            <person name="Yoshikawa S."/>
            <person name="Yamada K."/>
            <person name="Nakamura Y."/>
            <person name="Ichinomiya M."/>
            <person name="Sato N."/>
            <person name="Blanc-Mathieu R."/>
            <person name="Endo H."/>
            <person name="Kuwata A."/>
            <person name="Ogata H."/>
        </authorList>
    </citation>
    <scope>NUCLEOTIDE SEQUENCE [LARGE SCALE GENOMIC DNA]</scope>
</reference>
<accession>A0A9W7BDV8</accession>
<gene>
    <name evidence="1" type="ORF">TL16_g11247</name>
</gene>
<dbReference type="EMBL" id="BLQM01000417">
    <property type="protein sequence ID" value="GMH88746.1"/>
    <property type="molecule type" value="Genomic_DNA"/>
</dbReference>
<name>A0A9W7BDV8_9STRA</name>
<sequence length="79" mass="8470">MAPAWFTSNDPNARVAIVLQGNMAGTSVLLSRSEPLKNCDSEIQQYEIFMKEGTNAMQTTGQIVTALNALIRGLTLGAV</sequence>
<dbReference type="Proteomes" id="UP001162640">
    <property type="component" value="Unassembled WGS sequence"/>
</dbReference>
<dbReference type="AlphaFoldDB" id="A0A9W7BDV8"/>
<evidence type="ECO:0000313" key="1">
    <source>
        <dbReference type="EMBL" id="GMH88746.1"/>
    </source>
</evidence>
<comment type="caution">
    <text evidence="1">The sequence shown here is derived from an EMBL/GenBank/DDBJ whole genome shotgun (WGS) entry which is preliminary data.</text>
</comment>
<evidence type="ECO:0000313" key="2">
    <source>
        <dbReference type="Proteomes" id="UP001162640"/>
    </source>
</evidence>
<protein>
    <submittedName>
        <fullName evidence="1">Uncharacterized protein</fullName>
    </submittedName>
</protein>
<proteinExistence type="predicted"/>
<organism evidence="1 2">
    <name type="scientific">Triparma laevis f. inornata</name>
    <dbReference type="NCBI Taxonomy" id="1714386"/>
    <lineage>
        <taxon>Eukaryota</taxon>
        <taxon>Sar</taxon>
        <taxon>Stramenopiles</taxon>
        <taxon>Ochrophyta</taxon>
        <taxon>Bolidophyceae</taxon>
        <taxon>Parmales</taxon>
        <taxon>Triparmaceae</taxon>
        <taxon>Triparma</taxon>
    </lineage>
</organism>